<reference evidence="1" key="2">
    <citation type="submission" date="2022-04" db="EMBL/GenBank/DDBJ databases">
        <authorList>
            <person name="Bromfield E.S.P."/>
            <person name="Cloutier S."/>
        </authorList>
    </citation>
    <scope>NUCLEOTIDE SEQUENCE</scope>
    <source>
        <strain evidence="1">1S5</strain>
    </source>
</reference>
<proteinExistence type="predicted"/>
<dbReference type="SUPFAM" id="SSF53335">
    <property type="entry name" value="S-adenosyl-L-methionine-dependent methyltransferases"/>
    <property type="match status" value="1"/>
</dbReference>
<name>A0A8T5VCX1_9BRAD</name>
<evidence type="ECO:0000313" key="1">
    <source>
        <dbReference type="EMBL" id="UPT91425.1"/>
    </source>
</evidence>
<accession>A0A8T5VCX1</accession>
<dbReference type="GO" id="GO:0008168">
    <property type="term" value="F:methyltransferase activity"/>
    <property type="evidence" value="ECO:0007669"/>
    <property type="project" value="UniProtKB-KW"/>
</dbReference>
<keyword evidence="1" id="KW-0489">Methyltransferase</keyword>
<dbReference type="Proteomes" id="UP000551709">
    <property type="component" value="Chromosome"/>
</dbReference>
<dbReference type="AlphaFoldDB" id="A0A8T5VCX1"/>
<dbReference type="GO" id="GO:0032259">
    <property type="term" value="P:methylation"/>
    <property type="evidence" value="ECO:0007669"/>
    <property type="project" value="UniProtKB-KW"/>
</dbReference>
<organism evidence="1 2">
    <name type="scientific">Bradyrhizobium barranii subsp. apii</name>
    <dbReference type="NCBI Taxonomy" id="2819348"/>
    <lineage>
        <taxon>Bacteria</taxon>
        <taxon>Pseudomonadati</taxon>
        <taxon>Pseudomonadota</taxon>
        <taxon>Alphaproteobacteria</taxon>
        <taxon>Hyphomicrobiales</taxon>
        <taxon>Nitrobacteraceae</taxon>
        <taxon>Bradyrhizobium</taxon>
        <taxon>Bradyrhizobium barranii</taxon>
    </lineage>
</organism>
<gene>
    <name evidence="1" type="ORF">HAP41_0000022360</name>
</gene>
<keyword evidence="1" id="KW-0808">Transferase</keyword>
<dbReference type="InterPro" id="IPR029063">
    <property type="entry name" value="SAM-dependent_MTases_sf"/>
</dbReference>
<sequence>MKIAHSLNERGHDLYETPAVATHALLKAEKLPQILWEPACGPGAIVRVLREAGHQVLATDLIYHDSLDQDHGGRDFLLERELPKLADGNAVEAIVTNPPFKLAGEFVEHAMKLCPRLIMLLRLTFYESKRRNSILDGGQLARVHVFRNRLPMMHRADWDGPRVSNPTAFAWFVWDRHHAGPSIWDRISWTPTLDAGPACATAQFETPLERQETRAEVRRPLRGDL</sequence>
<dbReference type="EMBL" id="CP096255">
    <property type="protein sequence ID" value="UPT91425.1"/>
    <property type="molecule type" value="Genomic_DNA"/>
</dbReference>
<reference evidence="1" key="1">
    <citation type="journal article" date="2017" name="Syst. Appl. Microbiol.">
        <title>Soybeans inoculated with root zone soils of Canadian native legumes harbour diverse and novel Bradyrhizobium spp. that possess agricultural potential.</title>
        <authorList>
            <person name="Bromfield E.S.P."/>
            <person name="Cloutier S."/>
            <person name="Tambong J.T."/>
            <person name="Tran Thi T.V."/>
        </authorList>
    </citation>
    <scope>NUCLEOTIDE SEQUENCE</scope>
    <source>
        <strain evidence="1">1S5</strain>
    </source>
</reference>
<evidence type="ECO:0000313" key="2">
    <source>
        <dbReference type="Proteomes" id="UP000551709"/>
    </source>
</evidence>
<protein>
    <submittedName>
        <fullName evidence="1">Class I SAM-dependent methyltransferase</fullName>
    </submittedName>
</protein>
<dbReference type="RefSeq" id="WP_175618093.1">
    <property type="nucleotide sequence ID" value="NZ_CP096255.1"/>
</dbReference>